<evidence type="ECO:0000256" key="3">
    <source>
        <dbReference type="SAM" id="Phobius"/>
    </source>
</evidence>
<dbReference type="OrthoDB" id="258392at2759"/>
<feature type="signal peptide" evidence="4">
    <location>
        <begin position="1"/>
        <end position="19"/>
    </location>
</feature>
<organism evidence="5 7">
    <name type="scientific">Gibberella zeae</name>
    <name type="common">Wheat head blight fungus</name>
    <name type="synonym">Fusarium graminearum</name>
    <dbReference type="NCBI Taxonomy" id="5518"/>
    <lineage>
        <taxon>Eukaryota</taxon>
        <taxon>Fungi</taxon>
        <taxon>Dikarya</taxon>
        <taxon>Ascomycota</taxon>
        <taxon>Pezizomycotina</taxon>
        <taxon>Sordariomycetes</taxon>
        <taxon>Hypocreomycetidae</taxon>
        <taxon>Hypocreales</taxon>
        <taxon>Nectriaceae</taxon>
        <taxon>Fusarium</taxon>
    </lineage>
</organism>
<evidence type="ECO:0000256" key="2">
    <source>
        <dbReference type="SAM" id="MobiDB-lite"/>
    </source>
</evidence>
<dbReference type="EMBL" id="CAJPIJ010000130">
    <property type="protein sequence ID" value="CAG1983673.1"/>
    <property type="molecule type" value="Genomic_DNA"/>
</dbReference>
<sequence>MVLFKKLITVLSLTHAVAAQSNKVWAAVAFINHGETTPATLRTVLTPEGAQQLWRQGTAFRARYIPDGVNNSDYENIQTAYFQDLKPDVIDNDDLEIMSQPDEWVSGSALAFMQGFYPPAPNAFDNSTGGETIAVNLASSDNKTEYPLDGYQYPKIQVPGISDPEYASLLGSSRCSAWYTEIRENLTDHDSLNNIYQSSLAFYQDLFSTPPLKGTISIQSANLKNAYELWQFVDYQYRHNETVHEELGNANGTLTLLNYYATKRERAANSYSDGSKDNSPSDDNSRLGVLYSIAGRTLAYKIASQFKKNIRWGSSYNKLTFMFGSIEPIVSFISLSGLLTKDNEEEYPWSSLPEPGAALVFELFGEDPDSPGRMPSMDSLRVRMSYRATADADEPFRTQPIFKSGPDGIAYTRFVQVMDQLGTSPSEWCNICGAPYAPWCIVSRSDDDIWDGDSSSSLGPVIAGIIGAVIALTAMAVLVACLFVCAGFRIQRKQAPDTPPSTASAAAVGGAVGGFKGPEKKDGDADVVVTKQGVHHERVGSWELRSPNEVPPQPQMSGVITKDFDAPRHRTMEDSDDDISVIGAAPVKARESI</sequence>
<feature type="compositionally biased region" description="Basic and acidic residues" evidence="2">
    <location>
        <begin position="562"/>
        <end position="573"/>
    </location>
</feature>
<dbReference type="OMA" id="STQEWCL"/>
<gene>
    <name evidence="6" type="ORF">FUG_LOCUS289786</name>
    <name evidence="5" type="ORF">MDCFG202_LOCUS242640</name>
</gene>
<dbReference type="Gene3D" id="3.40.50.1240">
    <property type="entry name" value="Phosphoglycerate mutase-like"/>
    <property type="match status" value="1"/>
</dbReference>
<dbReference type="SUPFAM" id="SSF53254">
    <property type="entry name" value="Phosphoglycerate mutase-like"/>
    <property type="match status" value="1"/>
</dbReference>
<reference evidence="6" key="1">
    <citation type="submission" date="2019-04" db="EMBL/GenBank/DDBJ databases">
        <authorList>
            <person name="Melise S."/>
            <person name="Noan J."/>
            <person name="Okalmin O."/>
        </authorList>
    </citation>
    <scope>NUCLEOTIDE SEQUENCE</scope>
    <source>
        <strain evidence="6">FN9</strain>
    </source>
</reference>
<dbReference type="Proteomes" id="UP000746612">
    <property type="component" value="Unassembled WGS sequence"/>
</dbReference>
<evidence type="ECO:0000313" key="7">
    <source>
        <dbReference type="Proteomes" id="UP000746612"/>
    </source>
</evidence>
<dbReference type="InterPro" id="IPR000560">
    <property type="entry name" value="His_Pase_clade-2"/>
</dbReference>
<reference evidence="5" key="2">
    <citation type="submission" date="2021-03" db="EMBL/GenBank/DDBJ databases">
        <authorList>
            <person name="Alouane T."/>
            <person name="Langin T."/>
            <person name="Bonhomme L."/>
        </authorList>
    </citation>
    <scope>NUCLEOTIDE SEQUENCE</scope>
    <source>
        <strain evidence="5">MDC_Fg202</strain>
    </source>
</reference>
<keyword evidence="3" id="KW-1133">Transmembrane helix</keyword>
<feature type="transmembrane region" description="Helical" evidence="3">
    <location>
        <begin position="461"/>
        <end position="485"/>
    </location>
</feature>
<protein>
    <recommendedName>
        <fullName evidence="8">Acid phosphatase</fullName>
    </recommendedName>
</protein>
<dbReference type="InterPro" id="IPR050645">
    <property type="entry name" value="Histidine_acid_phosphatase"/>
</dbReference>
<proteinExistence type="inferred from homology"/>
<evidence type="ECO:0000256" key="1">
    <source>
        <dbReference type="ARBA" id="ARBA00005375"/>
    </source>
</evidence>
<dbReference type="PANTHER" id="PTHR11567:SF127">
    <property type="entry name" value="HISTIDINE ACID PHOSPHATASE"/>
    <property type="match status" value="1"/>
</dbReference>
<evidence type="ECO:0000313" key="5">
    <source>
        <dbReference type="EMBL" id="CAG1983673.1"/>
    </source>
</evidence>
<dbReference type="AlphaFoldDB" id="A0A679NHM2"/>
<comment type="similarity">
    <text evidence="1">Belongs to the histidine acid phosphatase family.</text>
</comment>
<dbReference type="InterPro" id="IPR029033">
    <property type="entry name" value="His_PPase_superfam"/>
</dbReference>
<feature type="region of interest" description="Disordered" evidence="2">
    <location>
        <begin position="543"/>
        <end position="593"/>
    </location>
</feature>
<evidence type="ECO:0008006" key="8">
    <source>
        <dbReference type="Google" id="ProtNLM"/>
    </source>
</evidence>
<dbReference type="PANTHER" id="PTHR11567">
    <property type="entry name" value="ACID PHOSPHATASE-RELATED"/>
    <property type="match status" value="1"/>
</dbReference>
<dbReference type="GO" id="GO:0016791">
    <property type="term" value="F:phosphatase activity"/>
    <property type="evidence" value="ECO:0007669"/>
    <property type="project" value="TreeGrafter"/>
</dbReference>
<feature type="chain" id="PRO_5041169397" description="Acid phosphatase" evidence="4">
    <location>
        <begin position="20"/>
        <end position="593"/>
    </location>
</feature>
<evidence type="ECO:0000313" key="6">
    <source>
        <dbReference type="EMBL" id="VIO58154.1"/>
    </source>
</evidence>
<evidence type="ECO:0000256" key="4">
    <source>
        <dbReference type="SAM" id="SignalP"/>
    </source>
</evidence>
<accession>A0A679NHM2</accession>
<dbReference type="Pfam" id="PF00328">
    <property type="entry name" value="His_Phos_2"/>
    <property type="match status" value="1"/>
</dbReference>
<keyword evidence="3" id="KW-0812">Transmembrane</keyword>
<name>A0A679NHM2_GIBZA</name>
<keyword evidence="4" id="KW-0732">Signal</keyword>
<dbReference type="EMBL" id="CAAKMV010000131">
    <property type="protein sequence ID" value="VIO58154.1"/>
    <property type="molecule type" value="Genomic_DNA"/>
</dbReference>
<keyword evidence="3" id="KW-0472">Membrane</keyword>